<name>A0ABS5THC7_9ACTN</name>
<dbReference type="Gene3D" id="3.30.420.40">
    <property type="match status" value="1"/>
</dbReference>
<accession>A0ABS5THC7</accession>
<organism evidence="1 2">
    <name type="scientific">Kineosporia corallincola</name>
    <dbReference type="NCBI Taxonomy" id="2835133"/>
    <lineage>
        <taxon>Bacteria</taxon>
        <taxon>Bacillati</taxon>
        <taxon>Actinomycetota</taxon>
        <taxon>Actinomycetes</taxon>
        <taxon>Kineosporiales</taxon>
        <taxon>Kineosporiaceae</taxon>
        <taxon>Kineosporia</taxon>
    </lineage>
</organism>
<gene>
    <name evidence="1" type="ORF">KIH74_16240</name>
</gene>
<dbReference type="Pfam" id="PF13941">
    <property type="entry name" value="MutL"/>
    <property type="match status" value="1"/>
</dbReference>
<dbReference type="SUPFAM" id="SSF53067">
    <property type="entry name" value="Actin-like ATPase domain"/>
    <property type="match status" value="1"/>
</dbReference>
<dbReference type="EMBL" id="JAHBAY010000006">
    <property type="protein sequence ID" value="MBT0770495.1"/>
    <property type="molecule type" value="Genomic_DNA"/>
</dbReference>
<dbReference type="InterPro" id="IPR043129">
    <property type="entry name" value="ATPase_NBD"/>
</dbReference>
<evidence type="ECO:0000313" key="2">
    <source>
        <dbReference type="Proteomes" id="UP001197247"/>
    </source>
</evidence>
<keyword evidence="2" id="KW-1185">Reference proteome</keyword>
<dbReference type="Proteomes" id="UP001197247">
    <property type="component" value="Unassembled WGS sequence"/>
</dbReference>
<sequence length="451" mass="46152">MPQLVLCVDVGSTYTKAVLVDASDGGVLGTAQHPTTRPDVMAGIAAVREELAAPDPRHVHAAEILACSSAGGGLRLAVVGHERLVTAEAGRRAALSAGGRVVHLSSGPLTPDGVRALRDDRPDLIVLTGGTDGGNADVVVHNARRLGVARLPVPVVVACNQDASAEVEAQLRRRGRAVSVTDNLLPSIGTYRPGPAREAVRAAFLEHVIGGKGLSRSGSRIAGRSFRQLVVAPTPDAVLSGVEALAAGRGLLLADVGGATTDVYSALPDPAHDPEHGPQGKTTGATGDWLCARTVEGDLGVRSGAAGVVEAALAEGLLEEEDAARLRARVGSPSARPAQHLDLTLARLAVLIAVRRHGRAPHPGALPRPLREVVTVVGSGGVLRHCGGAERDDVLKQLLADHAGGWAVPEQATLAVDARYTLFAAGLLSGRADPAVVRRLATAGLQPVAPG</sequence>
<reference evidence="1 2" key="1">
    <citation type="submission" date="2021-05" db="EMBL/GenBank/DDBJ databases">
        <title>Kineosporia and Streptomyces sp. nov. two new marine actinobacteria isolated from Coral.</title>
        <authorList>
            <person name="Buangrab K."/>
            <person name="Sutthacheep M."/>
            <person name="Yeemin T."/>
            <person name="Harunari E."/>
            <person name="Igarashi Y."/>
            <person name="Kanchanasin P."/>
            <person name="Tanasupawat S."/>
            <person name="Phongsopitanun W."/>
        </authorList>
    </citation>
    <scope>NUCLEOTIDE SEQUENCE [LARGE SCALE GENOMIC DNA]</scope>
    <source>
        <strain evidence="1 2">J2-2</strain>
    </source>
</reference>
<dbReference type="NCBIfam" id="TIGR01319">
    <property type="entry name" value="glmL_fam"/>
    <property type="match status" value="1"/>
</dbReference>
<dbReference type="InterPro" id="IPR006230">
    <property type="entry name" value="MutL"/>
</dbReference>
<protein>
    <submittedName>
        <fullName evidence="1">Glutamate mutase L</fullName>
    </submittedName>
</protein>
<proteinExistence type="predicted"/>
<evidence type="ECO:0000313" key="1">
    <source>
        <dbReference type="EMBL" id="MBT0770495.1"/>
    </source>
</evidence>
<comment type="caution">
    <text evidence="1">The sequence shown here is derived from an EMBL/GenBank/DDBJ whole genome shotgun (WGS) entry which is preliminary data.</text>
</comment>
<dbReference type="RefSeq" id="WP_214156784.1">
    <property type="nucleotide sequence ID" value="NZ_JAHBAY010000006.1"/>
</dbReference>